<evidence type="ECO:0000256" key="1">
    <source>
        <dbReference type="SAM" id="MobiDB-lite"/>
    </source>
</evidence>
<feature type="compositionally biased region" description="Low complexity" evidence="1">
    <location>
        <begin position="9"/>
        <end position="21"/>
    </location>
</feature>
<dbReference type="PANTHER" id="PTHR37957:SF1">
    <property type="entry name" value="PHYTASE-LIKE DOMAIN-CONTAINING PROTEIN"/>
    <property type="match status" value="1"/>
</dbReference>
<sequence>MATRTSTRQAAQKAKEAIAAAPDVKSRGTTGAKRKGSADKGVESKRSKKEADKEPDEGELKGEPEKPGEKPEDKPEDKPETESETKAEEKAEEQSEATPETEQPDTAKEDKADDKPEDKMELDDENKPEDMQAETKEPNLAPAKSNEAGVETSQEREEKVPSNILEKGIIYFFYRSRVNVTDPQGVDDVARTFVVLRPTPLGATLNAKQGPVDTGAKCRVMALPKKRFPTSGRDRVMGFVEKAGQSMKALQESFIAGGQYDTATQGERTVPDARPYAEGVYAITSTKRTSHLAYVLTIPDQIGSLQEDFGLRARGSWVVQSKNPKHPGPSYAQLPKDPEYPDSVLAKFGDYRWRPLEPEFIDYPNAQFLVVGEAVDELGKAATAEEDGKKADEEMIQSMRILVSMRRTTLPFRQLGRVILYWTAAAANNDVVNRTSCGSHTYTYSGLAGYGYIPSNATDKYGDTLGGFGSSAAFDLESWRRIGPETYTGLLYCIPDRGWNTNGTLNYQARVHTLNVTLHLPSNNNSANRFPPLPAAIYTGNGFDDDPTSGHGGHRVSLDAEGLVLTPDSFWVSDEYGPYVYRFDRQTGRMKTAIEPPPAYIPHRNQSISFSADSPPIYDPNDTPIPEDPVTGRANNQGFEALTISPDGKTLYTMIQSALDQEGGTSKKYRRPARLLQYDISSEIPVQEHEYVVMLPTYYDYTKGHDVVAAQSEIHLLPASAAAGDPDDKAFLVLARDSGFGHGQDESLSVYRHADVVRITSNTTDLKRWRGADVVNGSIASAKGVLDTGITPAEYCSFLDYNVESQLAKFGLHNGGPQDRFLLNENWESLALVPVEPGQKASAREREYFLFSLSDNDFITQNGRMNFGRFRYADESGYNLDNQALVFRVKISS</sequence>
<dbReference type="SUPFAM" id="SSF75011">
    <property type="entry name" value="3-carboxy-cis,cis-mucoante lactonizing enzyme"/>
    <property type="match status" value="1"/>
</dbReference>
<feature type="domain" description="Phytase-like" evidence="2">
    <location>
        <begin position="489"/>
        <end position="753"/>
    </location>
</feature>
<gene>
    <name evidence="3" type="ORF">ASPACDRAFT_52720</name>
</gene>
<dbReference type="VEuPathDB" id="FungiDB:ASPACDRAFT_52720"/>
<dbReference type="OMA" id="RCTRICI"/>
<dbReference type="OrthoDB" id="425936at2759"/>
<dbReference type="PANTHER" id="PTHR37957">
    <property type="entry name" value="BLR7070 PROTEIN"/>
    <property type="match status" value="1"/>
</dbReference>
<proteinExistence type="predicted"/>
<feature type="region of interest" description="Disordered" evidence="1">
    <location>
        <begin position="1"/>
        <end position="159"/>
    </location>
</feature>
<dbReference type="RefSeq" id="XP_020055660.1">
    <property type="nucleotide sequence ID" value="XM_020202650.1"/>
</dbReference>
<feature type="compositionally biased region" description="Basic and acidic residues" evidence="1">
    <location>
        <begin position="105"/>
        <end position="119"/>
    </location>
</feature>
<evidence type="ECO:0000259" key="2">
    <source>
        <dbReference type="Pfam" id="PF13449"/>
    </source>
</evidence>
<dbReference type="EMBL" id="KV878978">
    <property type="protein sequence ID" value="OJJ99320.1"/>
    <property type="molecule type" value="Genomic_DNA"/>
</dbReference>
<dbReference type="STRING" id="690307.A0A1L9WT01"/>
<name>A0A1L9WT01_ASPA1</name>
<dbReference type="GeneID" id="30976464"/>
<protein>
    <recommendedName>
        <fullName evidence="2">Phytase-like domain-containing protein</fullName>
    </recommendedName>
</protein>
<evidence type="ECO:0000313" key="3">
    <source>
        <dbReference type="EMBL" id="OJJ99320.1"/>
    </source>
</evidence>
<feature type="compositionally biased region" description="Basic and acidic residues" evidence="1">
    <location>
        <begin position="128"/>
        <end position="137"/>
    </location>
</feature>
<accession>A0A1L9WT01</accession>
<reference evidence="4" key="1">
    <citation type="journal article" date="2017" name="Genome Biol.">
        <title>Comparative genomics reveals high biological diversity and specific adaptations in the industrially and medically important fungal genus Aspergillus.</title>
        <authorList>
            <person name="de Vries R.P."/>
            <person name="Riley R."/>
            <person name="Wiebenga A."/>
            <person name="Aguilar-Osorio G."/>
            <person name="Amillis S."/>
            <person name="Uchima C.A."/>
            <person name="Anderluh G."/>
            <person name="Asadollahi M."/>
            <person name="Askin M."/>
            <person name="Barry K."/>
            <person name="Battaglia E."/>
            <person name="Bayram O."/>
            <person name="Benocci T."/>
            <person name="Braus-Stromeyer S.A."/>
            <person name="Caldana C."/>
            <person name="Canovas D."/>
            <person name="Cerqueira G.C."/>
            <person name="Chen F."/>
            <person name="Chen W."/>
            <person name="Choi C."/>
            <person name="Clum A."/>
            <person name="Dos Santos R.A."/>
            <person name="Damasio A.R."/>
            <person name="Diallinas G."/>
            <person name="Emri T."/>
            <person name="Fekete E."/>
            <person name="Flipphi M."/>
            <person name="Freyberg S."/>
            <person name="Gallo A."/>
            <person name="Gournas C."/>
            <person name="Habgood R."/>
            <person name="Hainaut M."/>
            <person name="Harispe M.L."/>
            <person name="Henrissat B."/>
            <person name="Hilden K.S."/>
            <person name="Hope R."/>
            <person name="Hossain A."/>
            <person name="Karabika E."/>
            <person name="Karaffa L."/>
            <person name="Karanyi Z."/>
            <person name="Krasevec N."/>
            <person name="Kuo A."/>
            <person name="Kusch H."/>
            <person name="LaButti K."/>
            <person name="Lagendijk E.L."/>
            <person name="Lapidus A."/>
            <person name="Levasseur A."/>
            <person name="Lindquist E."/>
            <person name="Lipzen A."/>
            <person name="Logrieco A.F."/>
            <person name="MacCabe A."/>
            <person name="Maekelae M.R."/>
            <person name="Malavazi I."/>
            <person name="Melin P."/>
            <person name="Meyer V."/>
            <person name="Mielnichuk N."/>
            <person name="Miskei M."/>
            <person name="Molnar A.P."/>
            <person name="Mule G."/>
            <person name="Ngan C.Y."/>
            <person name="Orejas M."/>
            <person name="Orosz E."/>
            <person name="Ouedraogo J.P."/>
            <person name="Overkamp K.M."/>
            <person name="Park H.-S."/>
            <person name="Perrone G."/>
            <person name="Piumi F."/>
            <person name="Punt P.J."/>
            <person name="Ram A.F."/>
            <person name="Ramon A."/>
            <person name="Rauscher S."/>
            <person name="Record E."/>
            <person name="Riano-Pachon D.M."/>
            <person name="Robert V."/>
            <person name="Roehrig J."/>
            <person name="Ruller R."/>
            <person name="Salamov A."/>
            <person name="Salih N.S."/>
            <person name="Samson R.A."/>
            <person name="Sandor E."/>
            <person name="Sanguinetti M."/>
            <person name="Schuetze T."/>
            <person name="Sepcic K."/>
            <person name="Shelest E."/>
            <person name="Sherlock G."/>
            <person name="Sophianopoulou V."/>
            <person name="Squina F.M."/>
            <person name="Sun H."/>
            <person name="Susca A."/>
            <person name="Todd R.B."/>
            <person name="Tsang A."/>
            <person name="Unkles S.E."/>
            <person name="van de Wiele N."/>
            <person name="van Rossen-Uffink D."/>
            <person name="Oliveira J.V."/>
            <person name="Vesth T.C."/>
            <person name="Visser J."/>
            <person name="Yu J.-H."/>
            <person name="Zhou M."/>
            <person name="Andersen M.R."/>
            <person name="Archer D.B."/>
            <person name="Baker S.E."/>
            <person name="Benoit I."/>
            <person name="Brakhage A.A."/>
            <person name="Braus G.H."/>
            <person name="Fischer R."/>
            <person name="Frisvad J.C."/>
            <person name="Goldman G.H."/>
            <person name="Houbraken J."/>
            <person name="Oakley B."/>
            <person name="Pocsi I."/>
            <person name="Scazzocchio C."/>
            <person name="Seiboth B."/>
            <person name="vanKuyk P.A."/>
            <person name="Wortman J."/>
            <person name="Dyer P.S."/>
            <person name="Grigoriev I.V."/>
        </authorList>
    </citation>
    <scope>NUCLEOTIDE SEQUENCE [LARGE SCALE GENOMIC DNA]</scope>
    <source>
        <strain evidence="4">ATCC 16872 / CBS 172.66 / WB 5094</strain>
    </source>
</reference>
<keyword evidence="4" id="KW-1185">Reference proteome</keyword>
<dbReference type="Pfam" id="PF13449">
    <property type="entry name" value="Phytase-like"/>
    <property type="match status" value="1"/>
</dbReference>
<dbReference type="InterPro" id="IPR027372">
    <property type="entry name" value="Phytase-like_dom"/>
</dbReference>
<feature type="compositionally biased region" description="Basic and acidic residues" evidence="1">
    <location>
        <begin position="36"/>
        <end position="93"/>
    </location>
</feature>
<evidence type="ECO:0000313" key="4">
    <source>
        <dbReference type="Proteomes" id="UP000184546"/>
    </source>
</evidence>
<organism evidence="3 4">
    <name type="scientific">Aspergillus aculeatus (strain ATCC 16872 / CBS 172.66 / WB 5094)</name>
    <dbReference type="NCBI Taxonomy" id="690307"/>
    <lineage>
        <taxon>Eukaryota</taxon>
        <taxon>Fungi</taxon>
        <taxon>Dikarya</taxon>
        <taxon>Ascomycota</taxon>
        <taxon>Pezizomycotina</taxon>
        <taxon>Eurotiomycetes</taxon>
        <taxon>Eurotiomycetidae</taxon>
        <taxon>Eurotiales</taxon>
        <taxon>Aspergillaceae</taxon>
        <taxon>Aspergillus</taxon>
        <taxon>Aspergillus subgen. Circumdati</taxon>
    </lineage>
</organism>
<dbReference type="Proteomes" id="UP000184546">
    <property type="component" value="Unassembled WGS sequence"/>
</dbReference>
<dbReference type="AlphaFoldDB" id="A0A1L9WT01"/>